<evidence type="ECO:0000256" key="5">
    <source>
        <dbReference type="SAM" id="MobiDB-lite"/>
    </source>
</evidence>
<dbReference type="GeneTree" id="ENSGT00510000049558"/>
<feature type="region of interest" description="Disordered" evidence="5">
    <location>
        <begin position="164"/>
        <end position="202"/>
    </location>
</feature>
<feature type="compositionally biased region" description="Low complexity" evidence="5">
    <location>
        <begin position="110"/>
        <end position="128"/>
    </location>
</feature>
<evidence type="ECO:0000256" key="1">
    <source>
        <dbReference type="ARBA" id="ARBA00004167"/>
    </source>
</evidence>
<evidence type="ECO:0000256" key="3">
    <source>
        <dbReference type="ARBA" id="ARBA00022989"/>
    </source>
</evidence>
<dbReference type="GO" id="GO:0016020">
    <property type="term" value="C:membrane"/>
    <property type="evidence" value="ECO:0007669"/>
    <property type="project" value="UniProtKB-SubCell"/>
</dbReference>
<name>A0A8C7A9W8_NEOVI</name>
<evidence type="ECO:0000256" key="2">
    <source>
        <dbReference type="ARBA" id="ARBA00022692"/>
    </source>
</evidence>
<keyword evidence="4 6" id="KW-0472">Membrane</keyword>
<dbReference type="Proteomes" id="UP000694425">
    <property type="component" value="Unplaced"/>
</dbReference>
<evidence type="ECO:0000313" key="8">
    <source>
        <dbReference type="Ensembl" id="ENSNVIP00000003969.1"/>
    </source>
</evidence>
<dbReference type="Ensembl" id="ENSNVIT00000004664.1">
    <property type="protein sequence ID" value="ENSNVIP00000003969.1"/>
    <property type="gene ID" value="ENSNVIG00000003178.1"/>
</dbReference>
<feature type="domain" description="Spermatid maturation protein 1 N-terminal" evidence="7">
    <location>
        <begin position="1"/>
        <end position="67"/>
    </location>
</feature>
<dbReference type="AlphaFoldDB" id="A0A8C7A9W8"/>
<keyword evidence="3 6" id="KW-1133">Transmembrane helix</keyword>
<comment type="subcellular location">
    <subcellularLocation>
        <location evidence="1">Membrane</location>
        <topology evidence="1">Single-pass membrane protein</topology>
    </subcellularLocation>
</comment>
<keyword evidence="9" id="KW-1185">Reference proteome</keyword>
<feature type="region of interest" description="Disordered" evidence="5">
    <location>
        <begin position="106"/>
        <end position="128"/>
    </location>
</feature>
<evidence type="ECO:0000256" key="6">
    <source>
        <dbReference type="SAM" id="Phobius"/>
    </source>
</evidence>
<evidence type="ECO:0000259" key="7">
    <source>
        <dbReference type="Pfam" id="PF15670"/>
    </source>
</evidence>
<evidence type="ECO:0000313" key="9">
    <source>
        <dbReference type="Proteomes" id="UP000694425"/>
    </source>
</evidence>
<accession>A0A8C7A9W8</accession>
<reference evidence="8" key="2">
    <citation type="submission" date="2025-09" db="UniProtKB">
        <authorList>
            <consortium name="Ensembl"/>
        </authorList>
    </citation>
    <scope>IDENTIFICATION</scope>
</reference>
<sequence length="202" mass="20756">MENQLWYDNVGCCNQYQEHPQDPEDVLLLLVGLVILVNIAINVVTMMWHGLQNALDKMISWTNQKTAGGALLRGRPGLLPGGGGPGLPTPQVPTVRLGRALPAEGPALQRGVVGPPGRDPGQSAPALPLPLARAAPHAQACGGQVGAAAAVLRAPLLPVPSLGQHGGRAVGLTSTNPPPAAPQSLLGPRGVQPLPLERPAPL</sequence>
<evidence type="ECO:0000256" key="4">
    <source>
        <dbReference type="ARBA" id="ARBA00023136"/>
    </source>
</evidence>
<keyword evidence="2 6" id="KW-0812">Transmembrane</keyword>
<feature type="transmembrane region" description="Helical" evidence="6">
    <location>
        <begin position="26"/>
        <end position="48"/>
    </location>
</feature>
<reference evidence="8" key="1">
    <citation type="submission" date="2025-08" db="UniProtKB">
        <authorList>
            <consortium name="Ensembl"/>
        </authorList>
    </citation>
    <scope>IDENTIFICATION</scope>
</reference>
<proteinExistence type="predicted"/>
<dbReference type="InterPro" id="IPR031368">
    <property type="entry name" value="SPEM1_N"/>
</dbReference>
<dbReference type="PANTHER" id="PTHR34834">
    <property type="entry name" value="SPERMATID MATURATION PROTEIN 1"/>
    <property type="match status" value="1"/>
</dbReference>
<dbReference type="Pfam" id="PF15670">
    <property type="entry name" value="Spem1"/>
    <property type="match status" value="1"/>
</dbReference>
<dbReference type="PANTHER" id="PTHR34834:SF2">
    <property type="entry name" value="SPEM FAMILY MEMBER 2"/>
    <property type="match status" value="1"/>
</dbReference>
<organism evidence="8 9">
    <name type="scientific">Neovison vison</name>
    <name type="common">American mink</name>
    <name type="synonym">Mustela vison</name>
    <dbReference type="NCBI Taxonomy" id="452646"/>
    <lineage>
        <taxon>Eukaryota</taxon>
        <taxon>Metazoa</taxon>
        <taxon>Chordata</taxon>
        <taxon>Craniata</taxon>
        <taxon>Vertebrata</taxon>
        <taxon>Euteleostomi</taxon>
        <taxon>Mammalia</taxon>
        <taxon>Eutheria</taxon>
        <taxon>Laurasiatheria</taxon>
        <taxon>Carnivora</taxon>
        <taxon>Caniformia</taxon>
        <taxon>Musteloidea</taxon>
        <taxon>Mustelidae</taxon>
        <taxon>Mustelinae</taxon>
        <taxon>Neogale</taxon>
    </lineage>
</organism>
<protein>
    <submittedName>
        <fullName evidence="8">SPEM family member 2</fullName>
    </submittedName>
</protein>